<gene>
    <name evidence="3" type="ORF">D0U04_23810</name>
    <name evidence="2" type="ORF">DJ93_5901</name>
</gene>
<accession>A0A090ZKK7</accession>
<keyword evidence="1" id="KW-0175">Coiled coil</keyword>
<dbReference type="PANTHER" id="PTHR30121">
    <property type="entry name" value="UNCHARACTERIZED PROTEIN YJGR-RELATED"/>
    <property type="match status" value="1"/>
</dbReference>
<comment type="caution">
    <text evidence="2">The sequence shown here is derived from an EMBL/GenBank/DDBJ whole genome shotgun (WGS) entry which is preliminary data.</text>
</comment>
<dbReference type="PANTHER" id="PTHR30121:SF6">
    <property type="entry name" value="SLR6007 PROTEIN"/>
    <property type="match status" value="1"/>
</dbReference>
<evidence type="ECO:0000313" key="3">
    <source>
        <dbReference type="EMBL" id="RFT63898.1"/>
    </source>
</evidence>
<protein>
    <submittedName>
        <fullName evidence="2">AAA-like domain protein</fullName>
    </submittedName>
    <submittedName>
        <fullName evidence="3">Type IV secretion system protein VirB4</fullName>
    </submittedName>
</protein>
<dbReference type="RefSeq" id="WP_042978669.1">
    <property type="nucleotide sequence ID" value="NZ_JMQC01000007.1"/>
</dbReference>
<dbReference type="AlphaFoldDB" id="A0A090ZKK7"/>
<dbReference type="InterPro" id="IPR051162">
    <property type="entry name" value="T4SS_component"/>
</dbReference>
<reference evidence="2 4" key="1">
    <citation type="submission" date="2014-04" db="EMBL/GenBank/DDBJ databases">
        <authorList>
            <person name="Bishop-Lilly K.A."/>
            <person name="Broomall S.M."/>
            <person name="Chain P.S."/>
            <person name="Chertkov O."/>
            <person name="Coyne S.R."/>
            <person name="Daligault H.E."/>
            <person name="Davenport K.W."/>
            <person name="Erkkila T."/>
            <person name="Frey K.G."/>
            <person name="Gibbons H.S."/>
            <person name="Gu W."/>
            <person name="Jaissle J."/>
            <person name="Johnson S.L."/>
            <person name="Koroleva G.I."/>
            <person name="Ladner J.T."/>
            <person name="Lo C.-C."/>
            <person name="Minogue T.D."/>
            <person name="Munk C."/>
            <person name="Palacios G.F."/>
            <person name="Redden C.L."/>
            <person name="Rosenzweig C.N."/>
            <person name="Scholz M.B."/>
            <person name="Teshima H."/>
            <person name="Xu Y."/>
        </authorList>
    </citation>
    <scope>NUCLEOTIDE SEQUENCE [LARGE SCALE GENOMIC DNA]</scope>
    <source>
        <strain evidence="2 4">BHP</strain>
    </source>
</reference>
<organism evidence="2 4">
    <name type="scientific">Bacillus clarus</name>
    <dbReference type="NCBI Taxonomy" id="2338372"/>
    <lineage>
        <taxon>Bacteria</taxon>
        <taxon>Bacillati</taxon>
        <taxon>Bacillota</taxon>
        <taxon>Bacilli</taxon>
        <taxon>Bacillales</taxon>
        <taxon>Bacillaceae</taxon>
        <taxon>Bacillus</taxon>
        <taxon>Bacillus cereus group</taxon>
    </lineage>
</organism>
<dbReference type="InterPro" id="IPR027417">
    <property type="entry name" value="P-loop_NTPase"/>
</dbReference>
<dbReference type="Gene3D" id="3.40.50.300">
    <property type="entry name" value="P-loop containing nucleotide triphosphate hydrolases"/>
    <property type="match status" value="2"/>
</dbReference>
<evidence type="ECO:0000256" key="1">
    <source>
        <dbReference type="SAM" id="Coils"/>
    </source>
</evidence>
<dbReference type="EMBL" id="QVOD01000042">
    <property type="protein sequence ID" value="RFT63898.1"/>
    <property type="molecule type" value="Genomic_DNA"/>
</dbReference>
<dbReference type="EMBL" id="JMQC01000007">
    <property type="protein sequence ID" value="KFN04721.1"/>
    <property type="molecule type" value="Genomic_DNA"/>
</dbReference>
<evidence type="ECO:0000313" key="5">
    <source>
        <dbReference type="Proteomes" id="UP000264294"/>
    </source>
</evidence>
<dbReference type="Proteomes" id="UP000264294">
    <property type="component" value="Unassembled WGS sequence"/>
</dbReference>
<evidence type="ECO:0000313" key="4">
    <source>
        <dbReference type="Proteomes" id="UP000029389"/>
    </source>
</evidence>
<evidence type="ECO:0000313" key="2">
    <source>
        <dbReference type="EMBL" id="KFN04721.1"/>
    </source>
</evidence>
<sequence length="646" mass="74711">MGVSVLNFFKRKQKKEEKKEKKQISKELVSQIQPQGGIKFKELYVQNGDGLQTCVHVYGYQTTVNDFWQEPIMNIPNVITTLDIISDSRKIVIESINKSMAEQSVRHANAKENIERIEAEQQFKELEQLYQQVSKGEVLKRVHLRIYISARTMAELEKQAKEVMETLESYNFRGAIFLNEQEHEWASLTSSFEMQKQYINKRNGKEIPALSLAGGFPFHFTFLNDPYGIYYGTTKTKGSVIFDLFHKDKQRKSYNGVVIGKMGAGKSTLLKKIMSDNAMKGYKIRGFDITGEFEDIVQEYNGRQIALDGSQGKINPLQVYKTAETEEGSFTQHLSKMSIFYRFIAPEAKDDEIKEYENLLRKMYVAKKLWSDEAGAVNHITSLPANEYPIFSDYLHFVRTELYEDIEKEIYRSNVSPTRKERLELIELNLINLVDNYGHLFNGISTIDDFSKEQIVFFSLRHLMSLKEEIYQAQIFSVMNLMWDEMLENGKPQWKAFDRKELKFEDVMRFLIIMDEAHHLINTSERSQHAVDFTIKFSREARKYFAGIVFASHSIRDFVPEDASVAAVEKIKTLFELTQYKFIMQQDSNNLDMLRRVFAGQISTSELNEIPFLPTGDVLLCISAVKNILFKVDVTEEELALFGGGA</sequence>
<name>A0A090ZKK7_9BACI</name>
<dbReference type="PATRIC" id="fig|1405.8.peg.72"/>
<proteinExistence type="predicted"/>
<keyword evidence="5" id="KW-1185">Reference proteome</keyword>
<dbReference type="Proteomes" id="UP000029389">
    <property type="component" value="Unassembled WGS sequence"/>
</dbReference>
<dbReference type="SUPFAM" id="SSF52540">
    <property type="entry name" value="P-loop containing nucleoside triphosphate hydrolases"/>
    <property type="match status" value="1"/>
</dbReference>
<reference evidence="3 5" key="2">
    <citation type="submission" date="2018-08" db="EMBL/GenBank/DDBJ databases">
        <title>Bacillus clarus sp. nov. strain PS00077A.</title>
        <authorList>
            <person name="Mendez Acevedo M."/>
            <person name="Carroll L."/>
            <person name="Mukherjee M."/>
            <person name="Wiedmann M."/>
            <person name="Kovac J."/>
        </authorList>
    </citation>
    <scope>NUCLEOTIDE SEQUENCE [LARGE SCALE GENOMIC DNA]</scope>
    <source>
        <strain evidence="3 5">PS00077A</strain>
    </source>
</reference>
<feature type="coiled-coil region" evidence="1">
    <location>
        <begin position="100"/>
        <end position="173"/>
    </location>
</feature>